<dbReference type="EMBL" id="MTHB01000057">
    <property type="protein sequence ID" value="OXC78596.1"/>
    <property type="molecule type" value="Genomic_DNA"/>
</dbReference>
<sequence>MLQGRLKGKRGHAHNAAVLLGLKEGVVNLQMPAGIQD</sequence>
<gene>
    <name evidence="1" type="ORF">BSU04_10730</name>
</gene>
<evidence type="ECO:0000313" key="1">
    <source>
        <dbReference type="EMBL" id="OXC78596.1"/>
    </source>
</evidence>
<protein>
    <submittedName>
        <fullName evidence="1">Uncharacterized protein</fullName>
    </submittedName>
</protein>
<dbReference type="Proteomes" id="UP000214720">
    <property type="component" value="Unassembled WGS sequence"/>
</dbReference>
<proteinExistence type="predicted"/>
<evidence type="ECO:0000313" key="2">
    <source>
        <dbReference type="Proteomes" id="UP000214720"/>
    </source>
</evidence>
<comment type="caution">
    <text evidence="1">The sequence shown here is derived from an EMBL/GenBank/DDBJ whole genome shotgun (WGS) entry which is preliminary data.</text>
</comment>
<accession>A0A226X574</accession>
<reference evidence="2" key="1">
    <citation type="submission" date="2017-01" db="EMBL/GenBank/DDBJ databases">
        <title>Genome Analysis of Deinococcus marmoris KOPRI26562.</title>
        <authorList>
            <person name="Kim J.H."/>
            <person name="Oh H.-M."/>
        </authorList>
    </citation>
    <scope>NUCLEOTIDE SEQUENCE [LARGE SCALE GENOMIC DNA]</scope>
    <source>
        <strain evidence="2">PAMC 26633</strain>
    </source>
</reference>
<name>A0A226X574_CABSO</name>
<dbReference type="AlphaFoldDB" id="A0A226X574"/>
<organism evidence="1 2">
    <name type="scientific">Caballeronia sordidicola</name>
    <name type="common">Burkholderia sordidicola</name>
    <dbReference type="NCBI Taxonomy" id="196367"/>
    <lineage>
        <taxon>Bacteria</taxon>
        <taxon>Pseudomonadati</taxon>
        <taxon>Pseudomonadota</taxon>
        <taxon>Betaproteobacteria</taxon>
        <taxon>Burkholderiales</taxon>
        <taxon>Burkholderiaceae</taxon>
        <taxon>Caballeronia</taxon>
    </lineage>
</organism>